<feature type="region of interest" description="Disordered" evidence="1">
    <location>
        <begin position="732"/>
        <end position="806"/>
    </location>
</feature>
<keyword evidence="2" id="KW-1133">Transmembrane helix</keyword>
<gene>
    <name evidence="3" type="ORF">Pmani_035511</name>
</gene>
<evidence type="ECO:0008006" key="5">
    <source>
        <dbReference type="Google" id="ProtNLM"/>
    </source>
</evidence>
<accession>A0AAE1NMA4</accession>
<protein>
    <recommendedName>
        <fullName evidence="5">Condensin-2 complex subunit G2</fullName>
    </recommendedName>
</protein>
<dbReference type="Proteomes" id="UP001292094">
    <property type="component" value="Unassembled WGS sequence"/>
</dbReference>
<comment type="caution">
    <text evidence="3">The sequence shown here is derived from an EMBL/GenBank/DDBJ whole genome shotgun (WGS) entry which is preliminary data.</text>
</comment>
<reference evidence="3" key="1">
    <citation type="submission" date="2023-11" db="EMBL/GenBank/DDBJ databases">
        <title>Genome assemblies of two species of porcelain crab, Petrolisthes cinctipes and Petrolisthes manimaculis (Anomura: Porcellanidae).</title>
        <authorList>
            <person name="Angst P."/>
        </authorList>
    </citation>
    <scope>NUCLEOTIDE SEQUENCE</scope>
    <source>
        <strain evidence="3">PB745_02</strain>
        <tissue evidence="3">Gill</tissue>
    </source>
</reference>
<dbReference type="PANTHER" id="PTHR16199">
    <property type="entry name" value="CONDENSIN-2 COMPLEX SUBUNIT G2"/>
    <property type="match status" value="1"/>
</dbReference>
<dbReference type="Gene3D" id="1.25.10.10">
    <property type="entry name" value="Leucine-rich Repeat Variant"/>
    <property type="match status" value="1"/>
</dbReference>
<dbReference type="GO" id="GO:0000070">
    <property type="term" value="P:mitotic sister chromatid segregation"/>
    <property type="evidence" value="ECO:0007669"/>
    <property type="project" value="TreeGrafter"/>
</dbReference>
<dbReference type="SUPFAM" id="SSF48371">
    <property type="entry name" value="ARM repeat"/>
    <property type="match status" value="1"/>
</dbReference>
<evidence type="ECO:0000313" key="4">
    <source>
        <dbReference type="Proteomes" id="UP001292094"/>
    </source>
</evidence>
<feature type="compositionally biased region" description="Polar residues" evidence="1">
    <location>
        <begin position="735"/>
        <end position="749"/>
    </location>
</feature>
<feature type="region of interest" description="Disordered" evidence="1">
    <location>
        <begin position="167"/>
        <end position="228"/>
    </location>
</feature>
<keyword evidence="2" id="KW-0472">Membrane</keyword>
<dbReference type="GO" id="GO:0005634">
    <property type="term" value="C:nucleus"/>
    <property type="evidence" value="ECO:0007669"/>
    <property type="project" value="InterPro"/>
</dbReference>
<organism evidence="3 4">
    <name type="scientific">Petrolisthes manimaculis</name>
    <dbReference type="NCBI Taxonomy" id="1843537"/>
    <lineage>
        <taxon>Eukaryota</taxon>
        <taxon>Metazoa</taxon>
        <taxon>Ecdysozoa</taxon>
        <taxon>Arthropoda</taxon>
        <taxon>Crustacea</taxon>
        <taxon>Multicrustacea</taxon>
        <taxon>Malacostraca</taxon>
        <taxon>Eumalacostraca</taxon>
        <taxon>Eucarida</taxon>
        <taxon>Decapoda</taxon>
        <taxon>Pleocyemata</taxon>
        <taxon>Anomura</taxon>
        <taxon>Galatheoidea</taxon>
        <taxon>Porcellanidae</taxon>
        <taxon>Petrolisthes</taxon>
    </lineage>
</organism>
<feature type="compositionally biased region" description="Basic and acidic residues" evidence="1">
    <location>
        <begin position="197"/>
        <end position="214"/>
    </location>
</feature>
<keyword evidence="4" id="KW-1185">Reference proteome</keyword>
<feature type="transmembrane region" description="Helical" evidence="2">
    <location>
        <begin position="16"/>
        <end position="35"/>
    </location>
</feature>
<evidence type="ECO:0000313" key="3">
    <source>
        <dbReference type="EMBL" id="KAK4291674.1"/>
    </source>
</evidence>
<proteinExistence type="predicted"/>
<dbReference type="GO" id="GO:0000796">
    <property type="term" value="C:condensin complex"/>
    <property type="evidence" value="ECO:0007669"/>
    <property type="project" value="TreeGrafter"/>
</dbReference>
<dbReference type="InterPro" id="IPR011989">
    <property type="entry name" value="ARM-like"/>
</dbReference>
<feature type="region of interest" description="Disordered" evidence="1">
    <location>
        <begin position="1039"/>
        <end position="1067"/>
    </location>
</feature>
<dbReference type="PANTHER" id="PTHR16199:SF4">
    <property type="entry name" value="CONDENSIN-2 COMPLEX SUBUNIT G2"/>
    <property type="match status" value="1"/>
</dbReference>
<feature type="transmembrane region" description="Helical" evidence="2">
    <location>
        <begin position="42"/>
        <end position="61"/>
    </location>
</feature>
<evidence type="ECO:0000256" key="1">
    <source>
        <dbReference type="SAM" id="MobiDB-lite"/>
    </source>
</evidence>
<feature type="region of interest" description="Disordered" evidence="1">
    <location>
        <begin position="1091"/>
        <end position="1110"/>
    </location>
</feature>
<name>A0AAE1NMA4_9EUCA</name>
<feature type="compositionally biased region" description="Basic and acidic residues" evidence="1">
    <location>
        <begin position="167"/>
        <end position="186"/>
    </location>
</feature>
<dbReference type="EMBL" id="JAWZYT010005079">
    <property type="protein sequence ID" value="KAK4291674.1"/>
    <property type="molecule type" value="Genomic_DNA"/>
</dbReference>
<dbReference type="Pfam" id="PF12422">
    <property type="entry name" value="Condensin2nSMC"/>
    <property type="match status" value="1"/>
</dbReference>
<sequence length="1383" mass="156478">MDLSLSGLAFSNLKHVLLPNFTYILVVHFLRYVLVKTNYWHVMMLFIYTRLSLLRMVVLFLPDPGPYCGKVCETMAKAELLVILEGGQPDLFLTYINKYNKKRKLTALEEAISELSHAQIDSVWSRLHSWVDHQLTLLVAEEDQEQGGSGDATEEQGNNAFAVQKHVNENIDTQEKRQEEGTTKDIEGDDSNCQESGGEKKQQEEIESQRELRGRGNRKGSHNEDSDGYKEKVLESIADFACIYLNTFKDADIYIPSKLLDMAVLLHGLVSVIGCDAQAAVVRLCEVWWGRRLDQCELLISNILLILVKTATCTTAQKKDVMRLWALQKVLKMIDLRNPECEAFTGQLVSCASATVFLSCDEGIKWLASLFLLQHSLIPCLHKGIKSVLPGCTKLQSAKYAQVYFRAWKLSQGETKKVIEEDCLQDLMHAAIHVDPLAGRLSVNLHHFLHHIHRHKRHHSVSTMIYSLYEPILWRSLKVANGLVRMNTIGLLCDAFPLSDATMTKEERSDLMERQYQAIVTLLTDPCHLVRITAVKGTFSVLSYYWLMLPSHIIKKIFQKLISELIHDASSSEVRMQVVKGLTYLLDSRDAVTFLMGVLPRVGEAFDDPSTNVRVAFIKLLLKVKATKFMRYWDIVSVEHLLHRLEEDRPVICQLLTQLLLNSFHPIHLDDQQLVQRSLVLMEENRAASRRFYQYASRKLELSDTVHFMLLLWLCLRSHVRIYQESSTCEEEVTVDSSQRGNSSSTPTFPHNKENASAAAGKRSHTPLQGKDRLPDTDTDNGEGETEGNEEDDTEETEEGTPLDDPKVIGALLDTVVILWTTIAHKLALPQNFKYLNALRTKVARNMPTFFKFFKNNAEVSQTLLYLSSFLPRRTVPTLVGHCLSRLKTIQSEQESDDSYTTYINALCNWNRADDVLELASEWLEEGFKQGTVTNTKERRKSQRGVHFAEESTSTPQPLIALRLIRHILQHPLNKISTLEKYRHLLLDVTQNMSRVKDLISERLNNTEELSDMCSDQFLCECWAQYLSLVAVLHKPIEEQPPQSKKEDKEYDQAEEKEGSDGEHPDDLLFDSSTCVSECWDWASRVVTPVMSEDTGGGKRKSRSGEEGKAVTTSVMDSLITTSAHIIMTGAANTHAVYKMCADVYHLLNTDTTGAFWQKSLILAIEAHQYIDVYGRISEQSEEDQLIIPVDVVNSVVSCTCDYFKLHETIPKEMKVQSTTLANALVTLGQNYKENRVIMISNVVSTVMDLICWTIDKKQGVDLEVKKVDDLGECSSFLIEACRGRAKLSSAFMESVAEYITSILDTTSLLASTYLIKILAMDSGKISRYNLKEAVVALDSVMSKILFSTSPETKEDQVTNIYEKYGKSAKTILQDLKSSLGVV</sequence>
<keyword evidence="2" id="KW-0812">Transmembrane</keyword>
<feature type="compositionally biased region" description="Acidic residues" evidence="1">
    <location>
        <begin position="777"/>
        <end position="802"/>
    </location>
</feature>
<evidence type="ECO:0000256" key="2">
    <source>
        <dbReference type="SAM" id="Phobius"/>
    </source>
</evidence>
<dbReference type="InterPro" id="IPR024741">
    <property type="entry name" value="Condensin2_G2"/>
</dbReference>
<feature type="compositionally biased region" description="Basic and acidic residues" evidence="1">
    <location>
        <begin position="1044"/>
        <end position="1067"/>
    </location>
</feature>
<dbReference type="InterPro" id="IPR016024">
    <property type="entry name" value="ARM-type_fold"/>
</dbReference>